<organism evidence="2 3">
    <name type="scientific">Mucuna pruriens</name>
    <name type="common">Velvet bean</name>
    <name type="synonym">Dolichos pruriens</name>
    <dbReference type="NCBI Taxonomy" id="157652"/>
    <lineage>
        <taxon>Eukaryota</taxon>
        <taxon>Viridiplantae</taxon>
        <taxon>Streptophyta</taxon>
        <taxon>Embryophyta</taxon>
        <taxon>Tracheophyta</taxon>
        <taxon>Spermatophyta</taxon>
        <taxon>Magnoliopsida</taxon>
        <taxon>eudicotyledons</taxon>
        <taxon>Gunneridae</taxon>
        <taxon>Pentapetalae</taxon>
        <taxon>rosids</taxon>
        <taxon>fabids</taxon>
        <taxon>Fabales</taxon>
        <taxon>Fabaceae</taxon>
        <taxon>Papilionoideae</taxon>
        <taxon>50 kb inversion clade</taxon>
        <taxon>NPAAA clade</taxon>
        <taxon>indigoferoid/millettioid clade</taxon>
        <taxon>Phaseoleae</taxon>
        <taxon>Mucuna</taxon>
    </lineage>
</organism>
<evidence type="ECO:0000256" key="1">
    <source>
        <dbReference type="SAM" id="Phobius"/>
    </source>
</evidence>
<proteinExistence type="predicted"/>
<gene>
    <name evidence="2" type="ORF">CR513_11745</name>
</gene>
<comment type="caution">
    <text evidence="2">The sequence shown here is derived from an EMBL/GenBank/DDBJ whole genome shotgun (WGS) entry which is preliminary data.</text>
</comment>
<keyword evidence="1" id="KW-0472">Membrane</keyword>
<sequence length="108" mass="12771">MIGQMGATRIDFAWFYFRTHIILTRAQYYKPNILTRAFLWSAYLLTAIVAMSVISNNLGDYYDEGEQPKNARNFFMCALIDSEYEKVHNCKSSKEMWDTFALAYEWRP</sequence>
<dbReference type="AlphaFoldDB" id="A0A371HPD4"/>
<keyword evidence="3" id="KW-1185">Reference proteome</keyword>
<evidence type="ECO:0000313" key="3">
    <source>
        <dbReference type="Proteomes" id="UP000257109"/>
    </source>
</evidence>
<keyword evidence="1" id="KW-1133">Transmembrane helix</keyword>
<feature type="non-terminal residue" evidence="2">
    <location>
        <position position="1"/>
    </location>
</feature>
<evidence type="ECO:0000313" key="2">
    <source>
        <dbReference type="EMBL" id="RDY04534.1"/>
    </source>
</evidence>
<dbReference type="EMBL" id="QJKJ01002057">
    <property type="protein sequence ID" value="RDY04534.1"/>
    <property type="molecule type" value="Genomic_DNA"/>
</dbReference>
<name>A0A371HPD4_MUCPR</name>
<feature type="transmembrane region" description="Helical" evidence="1">
    <location>
        <begin position="33"/>
        <end position="54"/>
    </location>
</feature>
<dbReference type="OrthoDB" id="1415892at2759"/>
<dbReference type="Proteomes" id="UP000257109">
    <property type="component" value="Unassembled WGS sequence"/>
</dbReference>
<keyword evidence="1" id="KW-0812">Transmembrane</keyword>
<protein>
    <submittedName>
        <fullName evidence="2">Uncharacterized protein</fullName>
    </submittedName>
</protein>
<reference evidence="2" key="1">
    <citation type="submission" date="2018-05" db="EMBL/GenBank/DDBJ databases">
        <title>Draft genome of Mucuna pruriens seed.</title>
        <authorList>
            <person name="Nnadi N.E."/>
            <person name="Vos R."/>
            <person name="Hasami M.H."/>
            <person name="Devisetty U.K."/>
            <person name="Aguiy J.C."/>
        </authorList>
    </citation>
    <scope>NUCLEOTIDE SEQUENCE [LARGE SCALE GENOMIC DNA]</scope>
    <source>
        <strain evidence="2">JCA_2017</strain>
    </source>
</reference>
<accession>A0A371HPD4</accession>